<proteinExistence type="inferred from homology"/>
<dbReference type="UniPathway" id="UPA00028">
    <property type="reaction ID" value="UER00005"/>
</dbReference>
<dbReference type="NCBIfam" id="TIGR00018">
    <property type="entry name" value="panC"/>
    <property type="match status" value="1"/>
</dbReference>
<sequence length="295" mass="32898">MTSGIPIFRTVASLRQWRQSLPQDSTIGFVPTMGALHEGHLSLVTTSKAENSHTVVSIFVNPSQFAPHEDLDAYPRTFDHDLSKLGENGGVDALFAPTITEMYPSGITLEVEKQKGAFVSVLGLSEQLEGKTRPNFFRGVATVVTKLFNVVDADRAYFGQKDIQQTVVLKRMVKDLLMRVEIRVLPIIREDTGLAMSSRNVYLGEEVRDNSKKIYESLLQGKKTYEAGEKRAQTIIETVKSGLNDELFKIDYVSIADKEELQELETINENGAILSIAVYVTEGDRTTRLIDNIIL</sequence>
<evidence type="ECO:0000256" key="8">
    <source>
        <dbReference type="ARBA" id="ARBA00022840"/>
    </source>
</evidence>
<gene>
    <name evidence="12" type="ORF">CYFA0S_21e00342g</name>
</gene>
<dbReference type="GO" id="GO:0005524">
    <property type="term" value="F:ATP binding"/>
    <property type="evidence" value="ECO:0007669"/>
    <property type="project" value="UniProtKB-KW"/>
</dbReference>
<evidence type="ECO:0000256" key="5">
    <source>
        <dbReference type="ARBA" id="ARBA00022598"/>
    </source>
</evidence>
<reference evidence="12" key="1">
    <citation type="journal article" date="2014" name="Genome Announc.">
        <title>Genome sequence of the yeast Cyberlindnera fabianii (Hansenula fabianii).</title>
        <authorList>
            <person name="Freel K.C."/>
            <person name="Sarilar V."/>
            <person name="Neuveglise C."/>
            <person name="Devillers H."/>
            <person name="Friedrich A."/>
            <person name="Schacherer J."/>
        </authorList>
    </citation>
    <scope>NUCLEOTIDE SEQUENCE</scope>
    <source>
        <strain evidence="12">YJS4271</strain>
    </source>
</reference>
<evidence type="ECO:0000256" key="10">
    <source>
        <dbReference type="ARBA" id="ARBA00032806"/>
    </source>
</evidence>
<dbReference type="InterPro" id="IPR042176">
    <property type="entry name" value="Pantoate_ligase_C"/>
</dbReference>
<evidence type="ECO:0000256" key="3">
    <source>
        <dbReference type="ARBA" id="ARBA00012219"/>
    </source>
</evidence>
<dbReference type="SUPFAM" id="SSF52374">
    <property type="entry name" value="Nucleotidylyl transferase"/>
    <property type="match status" value="1"/>
</dbReference>
<dbReference type="FunFam" id="3.40.50.620:FF:000013">
    <property type="entry name" value="Pantothenate synthetase"/>
    <property type="match status" value="1"/>
</dbReference>
<evidence type="ECO:0000256" key="4">
    <source>
        <dbReference type="ARBA" id="ARBA00015647"/>
    </source>
</evidence>
<dbReference type="GO" id="GO:0015940">
    <property type="term" value="P:pantothenate biosynthetic process"/>
    <property type="evidence" value="ECO:0007669"/>
    <property type="project" value="UniProtKB-UniPathway"/>
</dbReference>
<evidence type="ECO:0000256" key="11">
    <source>
        <dbReference type="ARBA" id="ARBA00048258"/>
    </source>
</evidence>
<dbReference type="PANTHER" id="PTHR21299">
    <property type="entry name" value="CYTIDYLATE KINASE/PANTOATE-BETA-ALANINE LIGASE"/>
    <property type="match status" value="1"/>
</dbReference>
<evidence type="ECO:0000256" key="2">
    <source>
        <dbReference type="ARBA" id="ARBA00009256"/>
    </source>
</evidence>
<evidence type="ECO:0000256" key="6">
    <source>
        <dbReference type="ARBA" id="ARBA00022655"/>
    </source>
</evidence>
<protein>
    <recommendedName>
        <fullName evidence="4">Pantoate--beta-alanine ligase</fullName>
        <ecNumber evidence="3">6.3.2.1</ecNumber>
    </recommendedName>
    <alternativeName>
        <fullName evidence="10">Pantoate-activating enzyme</fullName>
    </alternativeName>
    <alternativeName>
        <fullName evidence="9">Pantothenate synthetase</fullName>
    </alternativeName>
</protein>
<dbReference type="Pfam" id="PF02569">
    <property type="entry name" value="Pantoate_ligase"/>
    <property type="match status" value="1"/>
</dbReference>
<organism evidence="12">
    <name type="scientific">Cyberlindnera fabianii</name>
    <name type="common">Yeast</name>
    <name type="synonym">Hansenula fabianii</name>
    <dbReference type="NCBI Taxonomy" id="36022"/>
    <lineage>
        <taxon>Eukaryota</taxon>
        <taxon>Fungi</taxon>
        <taxon>Dikarya</taxon>
        <taxon>Ascomycota</taxon>
        <taxon>Saccharomycotina</taxon>
        <taxon>Saccharomycetes</taxon>
        <taxon>Phaffomycetales</taxon>
        <taxon>Phaffomycetaceae</taxon>
        <taxon>Cyberlindnera</taxon>
    </lineage>
</organism>
<dbReference type="EC" id="6.3.2.1" evidence="3"/>
<dbReference type="EMBL" id="LK052906">
    <property type="protein sequence ID" value="CDR45989.1"/>
    <property type="molecule type" value="Genomic_DNA"/>
</dbReference>
<comment type="catalytic activity">
    <reaction evidence="11">
        <text>(R)-pantoate + beta-alanine + ATP = (R)-pantothenate + AMP + diphosphate + H(+)</text>
        <dbReference type="Rhea" id="RHEA:10912"/>
        <dbReference type="ChEBI" id="CHEBI:15378"/>
        <dbReference type="ChEBI" id="CHEBI:15980"/>
        <dbReference type="ChEBI" id="CHEBI:29032"/>
        <dbReference type="ChEBI" id="CHEBI:30616"/>
        <dbReference type="ChEBI" id="CHEBI:33019"/>
        <dbReference type="ChEBI" id="CHEBI:57966"/>
        <dbReference type="ChEBI" id="CHEBI:456215"/>
        <dbReference type="EC" id="6.3.2.1"/>
    </reaction>
</comment>
<evidence type="ECO:0000256" key="9">
    <source>
        <dbReference type="ARBA" id="ARBA00029902"/>
    </source>
</evidence>
<name>A0A061BG92_CYBFA</name>
<dbReference type="Gene3D" id="3.30.1300.10">
    <property type="entry name" value="Pantoate-beta-alanine ligase, C-terminal domain"/>
    <property type="match status" value="1"/>
</dbReference>
<dbReference type="GO" id="GO:0004592">
    <property type="term" value="F:pantoate-beta-alanine ligase activity"/>
    <property type="evidence" value="ECO:0007669"/>
    <property type="project" value="UniProtKB-EC"/>
</dbReference>
<dbReference type="InterPro" id="IPR003721">
    <property type="entry name" value="Pantoate_ligase"/>
</dbReference>
<dbReference type="CDD" id="cd00560">
    <property type="entry name" value="PanC"/>
    <property type="match status" value="1"/>
</dbReference>
<keyword evidence="8" id="KW-0067">ATP-binding</keyword>
<evidence type="ECO:0000256" key="7">
    <source>
        <dbReference type="ARBA" id="ARBA00022741"/>
    </source>
</evidence>
<dbReference type="PhylomeDB" id="A0A061BG92"/>
<evidence type="ECO:0000256" key="1">
    <source>
        <dbReference type="ARBA" id="ARBA00004990"/>
    </source>
</evidence>
<dbReference type="PANTHER" id="PTHR21299:SF1">
    <property type="entry name" value="PANTOATE--BETA-ALANINE LIGASE"/>
    <property type="match status" value="1"/>
</dbReference>
<dbReference type="AlphaFoldDB" id="A0A061BG92"/>
<accession>A0A061BG92</accession>
<keyword evidence="5" id="KW-0436">Ligase</keyword>
<dbReference type="HAMAP" id="MF_00158">
    <property type="entry name" value="PanC"/>
    <property type="match status" value="1"/>
</dbReference>
<dbReference type="VEuPathDB" id="FungiDB:BON22_5061"/>
<dbReference type="Gene3D" id="3.40.50.620">
    <property type="entry name" value="HUPs"/>
    <property type="match status" value="1"/>
</dbReference>
<keyword evidence="7" id="KW-0547">Nucleotide-binding</keyword>
<dbReference type="InterPro" id="IPR014729">
    <property type="entry name" value="Rossmann-like_a/b/a_fold"/>
</dbReference>
<comment type="pathway">
    <text evidence="1">Cofactor biosynthesis; (R)-pantothenate biosynthesis; (R)-pantothenate from (R)-pantoate and beta-alanine: step 1/1.</text>
</comment>
<comment type="similarity">
    <text evidence="2">Belongs to the pantothenate synthetase family.</text>
</comment>
<evidence type="ECO:0000313" key="12">
    <source>
        <dbReference type="EMBL" id="CDR45989.1"/>
    </source>
</evidence>
<dbReference type="OrthoDB" id="2020436at2759"/>
<keyword evidence="6" id="KW-0566">Pantothenate biosynthesis</keyword>